<comment type="caution">
    <text evidence="2">The sequence shown here is derived from an EMBL/GenBank/DDBJ whole genome shotgun (WGS) entry which is preliminary data.</text>
</comment>
<feature type="transmembrane region" description="Helical" evidence="1">
    <location>
        <begin position="92"/>
        <end position="113"/>
    </location>
</feature>
<protein>
    <submittedName>
        <fullName evidence="2">Uncharacterized protein</fullName>
    </submittedName>
</protein>
<keyword evidence="1" id="KW-0472">Membrane</keyword>
<feature type="transmembrane region" description="Helical" evidence="1">
    <location>
        <begin position="21"/>
        <end position="41"/>
    </location>
</feature>
<proteinExistence type="predicted"/>
<accession>A0A9D1T8V3</accession>
<evidence type="ECO:0000256" key="1">
    <source>
        <dbReference type="SAM" id="Phobius"/>
    </source>
</evidence>
<dbReference type="Proteomes" id="UP000886889">
    <property type="component" value="Unassembled WGS sequence"/>
</dbReference>
<feature type="transmembrane region" description="Helical" evidence="1">
    <location>
        <begin position="47"/>
        <end position="72"/>
    </location>
</feature>
<feature type="transmembrane region" description="Helical" evidence="1">
    <location>
        <begin position="202"/>
        <end position="226"/>
    </location>
</feature>
<sequence length="238" mass="26612">MWNAIQKQFKIQWRDGLWMKLVMAGMALFGMALMYILAVTTKEEKSWFAMGTFLAGFAAAVACLVGTGLNFYTSFQIEVGFGCTRKHFFASFYLYSLATALMNVVVLWLIWLIENGIGTRLYEMETEVAMMPTLLWLGPFMALLLSMIGMTAAVLVMRFGKVAFWTLWVLWMVGFIGIPRFLGASREHPGSVYGMLGKGLLGFAGALPLQIWLAVIFAVGVFLMAVSYRIVMRQQVAA</sequence>
<dbReference type="EMBL" id="DVOS01000045">
    <property type="protein sequence ID" value="HIV23323.1"/>
    <property type="molecule type" value="Genomic_DNA"/>
</dbReference>
<organism evidence="2 3">
    <name type="scientific">Candidatus Merdiplasma excrementigallinarum</name>
    <dbReference type="NCBI Taxonomy" id="2840864"/>
    <lineage>
        <taxon>Bacteria</taxon>
        <taxon>Bacillati</taxon>
        <taxon>Bacillota</taxon>
        <taxon>Clostridia</taxon>
        <taxon>Lachnospirales</taxon>
        <taxon>Lachnospiraceae</taxon>
        <taxon>Lachnospiraceae incertae sedis</taxon>
        <taxon>Candidatus Merdiplasma</taxon>
    </lineage>
</organism>
<evidence type="ECO:0000313" key="3">
    <source>
        <dbReference type="Proteomes" id="UP000886889"/>
    </source>
</evidence>
<keyword evidence="1" id="KW-0812">Transmembrane</keyword>
<feature type="transmembrane region" description="Helical" evidence="1">
    <location>
        <begin position="133"/>
        <end position="155"/>
    </location>
</feature>
<name>A0A9D1T8V3_9FIRM</name>
<reference evidence="2" key="1">
    <citation type="submission" date="2020-10" db="EMBL/GenBank/DDBJ databases">
        <authorList>
            <person name="Gilroy R."/>
        </authorList>
    </citation>
    <scope>NUCLEOTIDE SEQUENCE</scope>
    <source>
        <strain evidence="2">ChiBcec6-7307</strain>
    </source>
</reference>
<feature type="transmembrane region" description="Helical" evidence="1">
    <location>
        <begin position="162"/>
        <end position="182"/>
    </location>
</feature>
<dbReference type="AlphaFoldDB" id="A0A9D1T8V3"/>
<reference evidence="2" key="2">
    <citation type="journal article" date="2021" name="PeerJ">
        <title>Extensive microbial diversity within the chicken gut microbiome revealed by metagenomics and culture.</title>
        <authorList>
            <person name="Gilroy R."/>
            <person name="Ravi A."/>
            <person name="Getino M."/>
            <person name="Pursley I."/>
            <person name="Horton D.L."/>
            <person name="Alikhan N.F."/>
            <person name="Baker D."/>
            <person name="Gharbi K."/>
            <person name="Hall N."/>
            <person name="Watson M."/>
            <person name="Adriaenssens E.M."/>
            <person name="Foster-Nyarko E."/>
            <person name="Jarju S."/>
            <person name="Secka A."/>
            <person name="Antonio M."/>
            <person name="Oren A."/>
            <person name="Chaudhuri R.R."/>
            <person name="La Ragione R."/>
            <person name="Hildebrand F."/>
            <person name="Pallen M.J."/>
        </authorList>
    </citation>
    <scope>NUCLEOTIDE SEQUENCE</scope>
    <source>
        <strain evidence="2">ChiBcec6-7307</strain>
    </source>
</reference>
<gene>
    <name evidence="2" type="ORF">IAC80_05225</name>
</gene>
<keyword evidence="1" id="KW-1133">Transmembrane helix</keyword>
<evidence type="ECO:0000313" key="2">
    <source>
        <dbReference type="EMBL" id="HIV23323.1"/>
    </source>
</evidence>